<feature type="domain" description="Cytochrome b561 bacterial/Ni-hydrogenase" evidence="7">
    <location>
        <begin position="12"/>
        <end position="216"/>
    </location>
</feature>
<evidence type="ECO:0000313" key="8">
    <source>
        <dbReference type="EMBL" id="MCD1296270.1"/>
    </source>
</evidence>
<keyword evidence="4 6" id="KW-1133">Transmembrane helix</keyword>
<evidence type="ECO:0000259" key="7">
    <source>
        <dbReference type="Pfam" id="PF01292"/>
    </source>
</evidence>
<comment type="caution">
    <text evidence="8">The sequence shown here is derived from an EMBL/GenBank/DDBJ whole genome shotgun (WGS) entry which is preliminary data.</text>
</comment>
<feature type="transmembrane region" description="Helical" evidence="6">
    <location>
        <begin position="51"/>
        <end position="68"/>
    </location>
</feature>
<sequence length="250" mass="28554">MKATGNRLIVTRHTTLERMSHYINIITLTGLIISGFTIYLGLDYLEFSDAYAIHIICAAIFISVNWIVMPYNAFVSRNLHSYVFWPQDYKRLIKIIKNFFTGSEYPRYTIYDMGKRRFVNRIHPAGKLLIYSHYVALLVATVTGVALYSSGVSLFGINFSIFIIKLLDIVGPLVSLSGLATAKLLHVAAGYWFVIEIILHAGMIQLDSRKLQHIRSIFIDGKEDLARDETAEIVSTEEEDRILEDKIWNK</sequence>
<dbReference type="GO" id="GO:0020037">
    <property type="term" value="F:heme binding"/>
    <property type="evidence" value="ECO:0007669"/>
    <property type="project" value="TreeGrafter"/>
</dbReference>
<evidence type="ECO:0000256" key="2">
    <source>
        <dbReference type="ARBA" id="ARBA00022475"/>
    </source>
</evidence>
<feature type="transmembrane region" description="Helical" evidence="6">
    <location>
        <begin position="21"/>
        <end position="39"/>
    </location>
</feature>
<keyword evidence="2" id="KW-1003">Cell membrane</keyword>
<dbReference type="AlphaFoldDB" id="A0AAP2RGM0"/>
<dbReference type="SUPFAM" id="SSF81342">
    <property type="entry name" value="Transmembrane di-heme cytochromes"/>
    <property type="match status" value="1"/>
</dbReference>
<reference evidence="8 9" key="1">
    <citation type="submission" date="2017-11" db="EMBL/GenBank/DDBJ databases">
        <title>Isolation and Characterization of Family Methanocellaceae Species from Potential Methane Hydrate Area Offshore Southwestern Taiwan.</title>
        <authorList>
            <person name="Zhang W.-L."/>
            <person name="Chen W.-C."/>
            <person name="Lai M.-C."/>
            <person name="Chen S.-C."/>
        </authorList>
    </citation>
    <scope>NUCLEOTIDE SEQUENCE [LARGE SCALE GENOMIC DNA]</scope>
    <source>
        <strain evidence="8 9">CWC-04</strain>
    </source>
</reference>
<dbReference type="RefSeq" id="WP_230743261.1">
    <property type="nucleotide sequence ID" value="NZ_PGCK01000016.1"/>
</dbReference>
<dbReference type="Proteomes" id="UP001320159">
    <property type="component" value="Unassembled WGS sequence"/>
</dbReference>
<dbReference type="GO" id="GO:0022904">
    <property type="term" value="P:respiratory electron transport chain"/>
    <property type="evidence" value="ECO:0007669"/>
    <property type="project" value="InterPro"/>
</dbReference>
<proteinExistence type="predicted"/>
<feature type="transmembrane region" description="Helical" evidence="6">
    <location>
        <begin position="134"/>
        <end position="164"/>
    </location>
</feature>
<keyword evidence="3 6" id="KW-0812">Transmembrane</keyword>
<evidence type="ECO:0000256" key="6">
    <source>
        <dbReference type="SAM" id="Phobius"/>
    </source>
</evidence>
<evidence type="ECO:0000256" key="4">
    <source>
        <dbReference type="ARBA" id="ARBA00022989"/>
    </source>
</evidence>
<dbReference type="Gene3D" id="1.20.950.20">
    <property type="entry name" value="Transmembrane di-heme cytochromes, Chain C"/>
    <property type="match status" value="1"/>
</dbReference>
<dbReference type="InterPro" id="IPR016174">
    <property type="entry name" value="Di-haem_cyt_TM"/>
</dbReference>
<protein>
    <submittedName>
        <fullName evidence="8">Cytochrome b</fullName>
    </submittedName>
</protein>
<keyword evidence="5 6" id="KW-0472">Membrane</keyword>
<dbReference type="PANTHER" id="PTHR30485">
    <property type="entry name" value="NI/FE-HYDROGENASE 1 B-TYPE CYTOCHROME SUBUNIT"/>
    <property type="match status" value="1"/>
</dbReference>
<dbReference type="Pfam" id="PF01292">
    <property type="entry name" value="Ni_hydr_CYTB"/>
    <property type="match status" value="1"/>
</dbReference>
<gene>
    <name evidence="8" type="ORF">CUJ83_14805</name>
</gene>
<evidence type="ECO:0000256" key="5">
    <source>
        <dbReference type="ARBA" id="ARBA00023136"/>
    </source>
</evidence>
<keyword evidence="9" id="KW-1185">Reference proteome</keyword>
<evidence type="ECO:0000256" key="1">
    <source>
        <dbReference type="ARBA" id="ARBA00004651"/>
    </source>
</evidence>
<organism evidence="8 9">
    <name type="scientific">Methanooceanicella nereidis</name>
    <dbReference type="NCBI Taxonomy" id="2052831"/>
    <lineage>
        <taxon>Archaea</taxon>
        <taxon>Methanobacteriati</taxon>
        <taxon>Methanobacteriota</taxon>
        <taxon>Stenosarchaea group</taxon>
        <taxon>Methanomicrobia</taxon>
        <taxon>Methanocellales</taxon>
        <taxon>Methanocellaceae</taxon>
        <taxon>Methanooceanicella</taxon>
    </lineage>
</organism>
<dbReference type="InterPro" id="IPR011577">
    <property type="entry name" value="Cyt_b561_bac/Ni-Hgenase"/>
</dbReference>
<feature type="transmembrane region" description="Helical" evidence="6">
    <location>
        <begin position="184"/>
        <end position="206"/>
    </location>
</feature>
<evidence type="ECO:0000313" key="9">
    <source>
        <dbReference type="Proteomes" id="UP001320159"/>
    </source>
</evidence>
<evidence type="ECO:0000256" key="3">
    <source>
        <dbReference type="ARBA" id="ARBA00022692"/>
    </source>
</evidence>
<comment type="subcellular location">
    <subcellularLocation>
        <location evidence="1">Cell membrane</location>
        <topology evidence="1">Multi-pass membrane protein</topology>
    </subcellularLocation>
</comment>
<dbReference type="PANTHER" id="PTHR30485:SF0">
    <property type="entry name" value="NI_FE-HYDROGENASE 1 B-TYPE CYTOCHROME SUBUNIT-RELATED"/>
    <property type="match status" value="1"/>
</dbReference>
<dbReference type="InterPro" id="IPR051542">
    <property type="entry name" value="Hydrogenase_cytochrome"/>
</dbReference>
<dbReference type="GO" id="GO:0009055">
    <property type="term" value="F:electron transfer activity"/>
    <property type="evidence" value="ECO:0007669"/>
    <property type="project" value="InterPro"/>
</dbReference>
<dbReference type="EMBL" id="PGCK01000016">
    <property type="protein sequence ID" value="MCD1296270.1"/>
    <property type="molecule type" value="Genomic_DNA"/>
</dbReference>
<dbReference type="GO" id="GO:0005886">
    <property type="term" value="C:plasma membrane"/>
    <property type="evidence" value="ECO:0007669"/>
    <property type="project" value="UniProtKB-SubCell"/>
</dbReference>
<name>A0AAP2RGM0_9EURY</name>
<accession>A0AAP2RGM0</accession>